<comment type="caution">
    <text evidence="2">The sequence shown here is derived from an EMBL/GenBank/DDBJ whole genome shotgun (WGS) entry which is preliminary data.</text>
</comment>
<dbReference type="AlphaFoldDB" id="A0A318NBB7"/>
<dbReference type="OrthoDB" id="9809287at2"/>
<organism evidence="2 3">
    <name type="scientific">Micromonospora arborensis</name>
    <dbReference type="NCBI Taxonomy" id="2116518"/>
    <lineage>
        <taxon>Bacteria</taxon>
        <taxon>Bacillati</taxon>
        <taxon>Actinomycetota</taxon>
        <taxon>Actinomycetes</taxon>
        <taxon>Micromonosporales</taxon>
        <taxon>Micromonosporaceae</taxon>
        <taxon>Micromonospora</taxon>
    </lineage>
</organism>
<dbReference type="RefSeq" id="WP_110567585.1">
    <property type="nucleotide sequence ID" value="NZ_PYBV01000047.1"/>
</dbReference>
<sequence>MSDLQESEPQQSPPSTPTAVAAQPDDGLDTHRLGRPGHPTGVAPAYVLLACDEARYSPGTGSKPFL</sequence>
<evidence type="ECO:0000313" key="2">
    <source>
        <dbReference type="EMBL" id="PYC64917.1"/>
    </source>
</evidence>
<name>A0A318NBB7_9ACTN</name>
<reference evidence="2 3" key="1">
    <citation type="submission" date="2018-03" db="EMBL/GenBank/DDBJ databases">
        <title>Bioinformatic expansion and discovery of thiopeptide antibiotics.</title>
        <authorList>
            <person name="Schwalen C.J."/>
            <person name="Hudson G.A."/>
            <person name="Mitchell D.A."/>
        </authorList>
    </citation>
    <scope>NUCLEOTIDE SEQUENCE [LARGE SCALE GENOMIC DNA]</scope>
    <source>
        <strain evidence="2 3">NRRL 8041</strain>
    </source>
</reference>
<feature type="region of interest" description="Disordered" evidence="1">
    <location>
        <begin position="1"/>
        <end position="42"/>
    </location>
</feature>
<dbReference type="Proteomes" id="UP000248333">
    <property type="component" value="Unassembled WGS sequence"/>
</dbReference>
<dbReference type="EMBL" id="PYBV01000047">
    <property type="protein sequence ID" value="PYC64917.1"/>
    <property type="molecule type" value="Genomic_DNA"/>
</dbReference>
<gene>
    <name evidence="2" type="ORF">C7C45_29555</name>
</gene>
<proteinExistence type="predicted"/>
<accession>A0A318NBB7</accession>
<evidence type="ECO:0000313" key="3">
    <source>
        <dbReference type="Proteomes" id="UP000248333"/>
    </source>
</evidence>
<evidence type="ECO:0000256" key="1">
    <source>
        <dbReference type="SAM" id="MobiDB-lite"/>
    </source>
</evidence>
<protein>
    <submittedName>
        <fullName evidence="2">Uncharacterized protein</fullName>
    </submittedName>
</protein>
<keyword evidence="3" id="KW-1185">Reference proteome</keyword>